<proteinExistence type="predicted"/>
<accession>A0ABY8LAM0</accession>
<evidence type="ECO:0000313" key="1">
    <source>
        <dbReference type="EMBL" id="WGH77433.1"/>
    </source>
</evidence>
<organism evidence="1 2">
    <name type="scientific">Jannaschia ovalis</name>
    <dbReference type="NCBI Taxonomy" id="3038773"/>
    <lineage>
        <taxon>Bacteria</taxon>
        <taxon>Pseudomonadati</taxon>
        <taxon>Pseudomonadota</taxon>
        <taxon>Alphaproteobacteria</taxon>
        <taxon>Rhodobacterales</taxon>
        <taxon>Roseobacteraceae</taxon>
        <taxon>Jannaschia</taxon>
    </lineage>
</organism>
<dbReference type="InterPro" id="IPR045386">
    <property type="entry name" value="DUF6525"/>
</dbReference>
<protein>
    <submittedName>
        <fullName evidence="1">DUF6525 family protein</fullName>
    </submittedName>
</protein>
<name>A0ABY8LAM0_9RHOB</name>
<dbReference type="Pfam" id="PF20135">
    <property type="entry name" value="DUF6525"/>
    <property type="match status" value="1"/>
</dbReference>
<dbReference type="Proteomes" id="UP001243420">
    <property type="component" value="Chromosome"/>
</dbReference>
<evidence type="ECO:0000313" key="2">
    <source>
        <dbReference type="Proteomes" id="UP001243420"/>
    </source>
</evidence>
<dbReference type="EMBL" id="CP122537">
    <property type="protein sequence ID" value="WGH77433.1"/>
    <property type="molecule type" value="Genomic_DNA"/>
</dbReference>
<keyword evidence="2" id="KW-1185">Reference proteome</keyword>
<reference evidence="1 2" key="1">
    <citation type="submission" date="2023-04" db="EMBL/GenBank/DDBJ databases">
        <title>Jannaschia ovalis sp. nov., a marine bacterium isolated from sea tidal flat.</title>
        <authorList>
            <person name="Kwon D.Y."/>
            <person name="Kim J.-J."/>
        </authorList>
    </citation>
    <scope>NUCLEOTIDE SEQUENCE [LARGE SCALE GENOMIC DNA]</scope>
    <source>
        <strain evidence="1 2">GRR-S6-38</strain>
    </source>
</reference>
<sequence length="97" mass="11016">MSDNQRTSLKLSKARRDNMAEFDALPRALREWLAEARLPWSPASARRAWRRAMWKGLGRTSKAVAYMNALEDARLAQDALTLQREAEMKAGAAAKER</sequence>
<dbReference type="RefSeq" id="WP_279964008.1">
    <property type="nucleotide sequence ID" value="NZ_CP122537.1"/>
</dbReference>
<gene>
    <name evidence="1" type="ORF">P8627_10270</name>
</gene>